<dbReference type="GO" id="GO:0008017">
    <property type="term" value="F:microtubule binding"/>
    <property type="evidence" value="ECO:0007669"/>
    <property type="project" value="InterPro"/>
</dbReference>
<keyword evidence="3" id="KW-0694">RNA-binding</keyword>
<dbReference type="Proteomes" id="UP001177140">
    <property type="component" value="Unassembled WGS sequence"/>
</dbReference>
<dbReference type="GO" id="GO:0003723">
    <property type="term" value="F:RNA binding"/>
    <property type="evidence" value="ECO:0007669"/>
    <property type="project" value="UniProtKB-UniRule"/>
</dbReference>
<keyword evidence="6" id="KW-1185">Reference proteome</keyword>
<evidence type="ECO:0000256" key="3">
    <source>
        <dbReference type="PROSITE-ProRule" id="PRU00176"/>
    </source>
</evidence>
<dbReference type="Pfam" id="PF00076">
    <property type="entry name" value="RRM_1"/>
    <property type="match status" value="1"/>
</dbReference>
<proteinExistence type="inferred from homology"/>
<reference evidence="5" key="1">
    <citation type="submission" date="2022-03" db="EMBL/GenBank/DDBJ databases">
        <title>A functionally conserved STORR gene fusion in Papaver species that diverged 16.8 million years ago.</title>
        <authorList>
            <person name="Catania T."/>
        </authorList>
    </citation>
    <scope>NUCLEOTIDE SEQUENCE</scope>
    <source>
        <strain evidence="5">S-191538</strain>
    </source>
</reference>
<name>A0AA41S0P4_PAPNU</name>
<dbReference type="SMART" id="SM00360">
    <property type="entry name" value="RRM"/>
    <property type="match status" value="1"/>
</dbReference>
<dbReference type="EMBL" id="JAJJMA010103053">
    <property type="protein sequence ID" value="MCL7030562.1"/>
    <property type="molecule type" value="Genomic_DNA"/>
</dbReference>
<organism evidence="5 6">
    <name type="scientific">Papaver nudicaule</name>
    <name type="common">Iceland poppy</name>
    <dbReference type="NCBI Taxonomy" id="74823"/>
    <lineage>
        <taxon>Eukaryota</taxon>
        <taxon>Viridiplantae</taxon>
        <taxon>Streptophyta</taxon>
        <taxon>Embryophyta</taxon>
        <taxon>Tracheophyta</taxon>
        <taxon>Spermatophyta</taxon>
        <taxon>Magnoliopsida</taxon>
        <taxon>Ranunculales</taxon>
        <taxon>Papaveraceae</taxon>
        <taxon>Papaveroideae</taxon>
        <taxon>Papaver</taxon>
    </lineage>
</organism>
<evidence type="ECO:0000259" key="4">
    <source>
        <dbReference type="PROSITE" id="PS50102"/>
    </source>
</evidence>
<evidence type="ECO:0000313" key="6">
    <source>
        <dbReference type="Proteomes" id="UP001177140"/>
    </source>
</evidence>
<dbReference type="Pfam" id="PF03999">
    <property type="entry name" value="MAP65_ASE1"/>
    <property type="match status" value="1"/>
</dbReference>
<dbReference type="PROSITE" id="PS50102">
    <property type="entry name" value="RRM"/>
    <property type="match status" value="1"/>
</dbReference>
<dbReference type="PANTHER" id="PTHR19321:SF41">
    <property type="entry name" value="FASCETTO-RELATED"/>
    <property type="match status" value="1"/>
</dbReference>
<dbReference type="InterPro" id="IPR007145">
    <property type="entry name" value="MAP65_Ase1_PRC1"/>
</dbReference>
<dbReference type="PANTHER" id="PTHR19321">
    <property type="entry name" value="PROTEIN REGULATOR OF CYTOKINESIS 1 PRC1-RELATED"/>
    <property type="match status" value="1"/>
</dbReference>
<sequence>MWEDVSERHSERKKVLQQIEQECLDVYKRKVCEAEQSKEVLVRLLTKAEAELPILMKALGEDVKIPELTETMKIKERLACILPTVEQLRKLKEERKKKFDNVRSQIQKICGKIATVNDDDLSSKKLEELCSQLQELQKENKACDPVNSNSASADTLDAKFRELEKDPQMLSKYNDDPHFAQLYEYAMIIRLSKLASQMTTEQLFGSGPSLRGPLGPEKVVETKRTIPEGSKDFKTKKIFVGGISHSVTEDVLKDFFSKYGEVKEHRIIRDHNTNRSRGFGFVTFETEEAVDNILSEGNKIYFSGSLMEIRKADPPRRYSDSRSCSYRSSRDGDGYGRRLGGYGGYRSKFGGGGGGYGGYSRSKFGGGGGYGGYSGGGMRAYRGEPFLGYASCYGAAGGYVRGGEPSLGYASCSGGSSYGVGYDLGGVGDDYGGFGGAAAGGGYVHCGEPFLGDTSCYAGSSYGVGYDLGRVGEGFRGFGGAAATGGYVDGYYAGLEGGFGAGGSRGSS</sequence>
<dbReference type="InterPro" id="IPR000504">
    <property type="entry name" value="RRM_dom"/>
</dbReference>
<dbReference type="GO" id="GO:0000911">
    <property type="term" value="P:cytokinesis by cell plate formation"/>
    <property type="evidence" value="ECO:0007669"/>
    <property type="project" value="TreeGrafter"/>
</dbReference>
<dbReference type="GO" id="GO:0005737">
    <property type="term" value="C:cytoplasm"/>
    <property type="evidence" value="ECO:0007669"/>
    <property type="project" value="TreeGrafter"/>
</dbReference>
<dbReference type="InterPro" id="IPR012677">
    <property type="entry name" value="Nucleotide-bd_a/b_plait_sf"/>
</dbReference>
<gene>
    <name evidence="5" type="ORF">MKW94_025648</name>
</gene>
<dbReference type="GO" id="GO:0005819">
    <property type="term" value="C:spindle"/>
    <property type="evidence" value="ECO:0007669"/>
    <property type="project" value="TreeGrafter"/>
</dbReference>
<comment type="caution">
    <text evidence="5">The sequence shown here is derived from an EMBL/GenBank/DDBJ whole genome shotgun (WGS) entry which is preliminary data.</text>
</comment>
<dbReference type="Gene3D" id="3.30.70.330">
    <property type="match status" value="1"/>
</dbReference>
<dbReference type="GO" id="GO:0000226">
    <property type="term" value="P:microtubule cytoskeleton organization"/>
    <property type="evidence" value="ECO:0007669"/>
    <property type="project" value="InterPro"/>
</dbReference>
<comment type="similarity">
    <text evidence="1">Belongs to the MAP65/ASE1 family.</text>
</comment>
<dbReference type="GO" id="GO:0005874">
    <property type="term" value="C:microtubule"/>
    <property type="evidence" value="ECO:0007669"/>
    <property type="project" value="UniProtKB-KW"/>
</dbReference>
<dbReference type="SUPFAM" id="SSF54928">
    <property type="entry name" value="RNA-binding domain, RBD"/>
    <property type="match status" value="1"/>
</dbReference>
<evidence type="ECO:0000256" key="2">
    <source>
        <dbReference type="ARBA" id="ARBA00022701"/>
    </source>
</evidence>
<keyword evidence="2" id="KW-0493">Microtubule</keyword>
<evidence type="ECO:0000313" key="5">
    <source>
        <dbReference type="EMBL" id="MCL7030562.1"/>
    </source>
</evidence>
<dbReference type="AlphaFoldDB" id="A0AA41S0P4"/>
<evidence type="ECO:0000256" key="1">
    <source>
        <dbReference type="ARBA" id="ARBA00006187"/>
    </source>
</evidence>
<protein>
    <recommendedName>
        <fullName evidence="4">RRM domain-containing protein</fullName>
    </recommendedName>
</protein>
<dbReference type="InterPro" id="IPR035979">
    <property type="entry name" value="RBD_domain_sf"/>
</dbReference>
<feature type="domain" description="RRM" evidence="4">
    <location>
        <begin position="236"/>
        <end position="314"/>
    </location>
</feature>
<accession>A0AA41S0P4</accession>